<gene>
    <name evidence="1" type="ORF">HMPREF1090_02542</name>
</gene>
<dbReference type="Proteomes" id="UP000013085">
    <property type="component" value="Unassembled WGS sequence"/>
</dbReference>
<reference evidence="1 2" key="1">
    <citation type="submission" date="2013-01" db="EMBL/GenBank/DDBJ databases">
        <title>The Genome Sequence of Clostridium clostridioforme 90A8.</title>
        <authorList>
            <consortium name="The Broad Institute Genome Sequencing Platform"/>
            <person name="Earl A."/>
            <person name="Ward D."/>
            <person name="Feldgarden M."/>
            <person name="Gevers D."/>
            <person name="Courvalin P."/>
            <person name="Lambert T."/>
            <person name="Walker B."/>
            <person name="Young S.K."/>
            <person name="Zeng Q."/>
            <person name="Gargeya S."/>
            <person name="Fitzgerald M."/>
            <person name="Haas B."/>
            <person name="Abouelleil A."/>
            <person name="Alvarado L."/>
            <person name="Arachchi H.M."/>
            <person name="Berlin A.M."/>
            <person name="Chapman S.B."/>
            <person name="Dewar J."/>
            <person name="Goldberg J."/>
            <person name="Griggs A."/>
            <person name="Gujja S."/>
            <person name="Hansen M."/>
            <person name="Howarth C."/>
            <person name="Imamovic A."/>
            <person name="Larimer J."/>
            <person name="McCowan C."/>
            <person name="Murphy C."/>
            <person name="Neiman D."/>
            <person name="Pearson M."/>
            <person name="Priest M."/>
            <person name="Roberts A."/>
            <person name="Saif S."/>
            <person name="Shea T."/>
            <person name="Sisk P."/>
            <person name="Sykes S."/>
            <person name="Wortman J."/>
            <person name="Nusbaum C."/>
            <person name="Birren B."/>
        </authorList>
    </citation>
    <scope>NUCLEOTIDE SEQUENCE [LARGE SCALE GENOMIC DNA]</scope>
    <source>
        <strain evidence="1 2">90A8</strain>
    </source>
</reference>
<dbReference type="EMBL" id="AGYR01000029">
    <property type="protein sequence ID" value="ENZ13647.1"/>
    <property type="molecule type" value="Genomic_DNA"/>
</dbReference>
<evidence type="ECO:0000313" key="2">
    <source>
        <dbReference type="Proteomes" id="UP000013085"/>
    </source>
</evidence>
<name>A0A0E2HNG7_9FIRM</name>
<evidence type="ECO:0000313" key="1">
    <source>
        <dbReference type="EMBL" id="ENZ13647.1"/>
    </source>
</evidence>
<dbReference type="HOGENOM" id="CLU_2435630_0_0_9"/>
<dbReference type="RefSeq" id="WP_002585682.1">
    <property type="nucleotide sequence ID" value="NZ_KB851021.1"/>
</dbReference>
<proteinExistence type="predicted"/>
<dbReference type="GeneID" id="57963249"/>
<dbReference type="AlphaFoldDB" id="A0A0E2HNG7"/>
<organism evidence="1 2">
    <name type="scientific">[Clostridium] clostridioforme 90A8</name>
    <dbReference type="NCBI Taxonomy" id="999408"/>
    <lineage>
        <taxon>Bacteria</taxon>
        <taxon>Bacillati</taxon>
        <taxon>Bacillota</taxon>
        <taxon>Clostridia</taxon>
        <taxon>Lachnospirales</taxon>
        <taxon>Lachnospiraceae</taxon>
        <taxon>Enterocloster</taxon>
    </lineage>
</organism>
<accession>A0A0E2HNG7</accession>
<sequence>MEKRRLRLRREQKYKSWWKHWLNTYQRKRWGNSYKKEDRISYNIIGTGAWRRYIKNIQEQDKIFPSIAVQGVLIPGFSAYDVKKSSGDSF</sequence>
<comment type="caution">
    <text evidence="1">The sequence shown here is derived from an EMBL/GenBank/DDBJ whole genome shotgun (WGS) entry which is preliminary data.</text>
</comment>
<protein>
    <submittedName>
        <fullName evidence="1">Uncharacterized protein</fullName>
    </submittedName>
</protein>